<reference evidence="17 18" key="1">
    <citation type="submission" date="2019-02" db="EMBL/GenBank/DDBJ databases">
        <authorList>
            <person name="Li S.-H."/>
        </authorList>
    </citation>
    <scope>NUCLEOTIDE SEQUENCE [LARGE SCALE GENOMIC DNA]</scope>
    <source>
        <strain evidence="17 18">IMCC14385</strain>
    </source>
</reference>
<evidence type="ECO:0000256" key="10">
    <source>
        <dbReference type="ARBA" id="ARBA00023237"/>
    </source>
</evidence>
<feature type="signal peptide" evidence="14">
    <location>
        <begin position="1"/>
        <end position="30"/>
    </location>
</feature>
<keyword evidence="7" id="KW-0406">Ion transport</keyword>
<evidence type="ECO:0000256" key="1">
    <source>
        <dbReference type="ARBA" id="ARBA00004571"/>
    </source>
</evidence>
<dbReference type="SUPFAM" id="SSF56935">
    <property type="entry name" value="Porins"/>
    <property type="match status" value="1"/>
</dbReference>
<evidence type="ECO:0000256" key="7">
    <source>
        <dbReference type="ARBA" id="ARBA00023065"/>
    </source>
</evidence>
<evidence type="ECO:0000256" key="8">
    <source>
        <dbReference type="ARBA" id="ARBA00023077"/>
    </source>
</evidence>
<dbReference type="OrthoDB" id="7051185at2"/>
<dbReference type="Pfam" id="PF07715">
    <property type="entry name" value="Plug"/>
    <property type="match status" value="1"/>
</dbReference>
<feature type="coiled-coil region" evidence="13">
    <location>
        <begin position="286"/>
        <end position="313"/>
    </location>
</feature>
<accession>A0A5P9NNS0</accession>
<dbReference type="KEGG" id="halc:EY643_18290"/>
<evidence type="ECO:0000259" key="16">
    <source>
        <dbReference type="Pfam" id="PF07715"/>
    </source>
</evidence>
<keyword evidence="2 11" id="KW-0813">Transport</keyword>
<comment type="similarity">
    <text evidence="11 12">Belongs to the TonB-dependent receptor family.</text>
</comment>
<sequence>MSNINRRFTPVRLAAAITLASAVAAPTAFAQLEEVIVTAQKRVESLQDVPLSITAVAGDKMEEAGVFKIEDLQTFTPNLSMTETGISTQIYIRGVGTGNNQGFEQSVGQYVDGVHYGRQQLLRAPFLDLERVEVLRGPQGILFGKNSIAGALNIVTAKPTDELEGRVTGKYSPDGEITEFTGILSGPLTDNLFGRISARKYDEDGWMENTTLGNDEPERDEWALRGQLLWAATDNLEITFKAERDEFDVNGRQIEIVQDDPGLADAPLPGFNFSQILGLLGYPGGIEEAKQNNKRQRDESEISENEIENYTLTIDYAMGDYELTSITGFVGYDILNGCDCDFVAAPIIDTLEAEEYDQFSQEIRIVSPGGETVDWLAGVFYQESELNYDGDLTVPTDAILGSPAIAGGALAPLTGTGAKRFYNQDSEAWSVFAQATWNINDTMRLVLGGRYTDETRDADREVFITDLDGNFLENSAAPFLWFAVFGVENQQIPGHQLDGSRDESDFTPAVNFQMDVTENVMMYVSYTEGFKSGGFDARSNSTASWEFEGEENETYELGAKSTLLDGTLEFNAALYYTEYTDLQIAQFDGTLGFNVGNAPETELWGVEIDGRWAITDNLTAAYGAAYLDHEYTDYPNGNCYNRETPNPETGLCDYTGRTGQYAPEWSGFFSLSHVYPLGAELELHSAFDLSYTGEQNVHVNLDPQWEVDDLTQMNFRMGLYADSWDVAVLVQNLSDEQQFTYVGNTPLSGSTFGTNTFYSFMSRPRTTYLQATWHF</sequence>
<dbReference type="InterPro" id="IPR039426">
    <property type="entry name" value="TonB-dep_rcpt-like"/>
</dbReference>
<evidence type="ECO:0000256" key="14">
    <source>
        <dbReference type="SAM" id="SignalP"/>
    </source>
</evidence>
<evidence type="ECO:0000256" key="9">
    <source>
        <dbReference type="ARBA" id="ARBA00023136"/>
    </source>
</evidence>
<evidence type="ECO:0000259" key="15">
    <source>
        <dbReference type="Pfam" id="PF00593"/>
    </source>
</evidence>
<keyword evidence="14" id="KW-0732">Signal</keyword>
<dbReference type="Proteomes" id="UP000326287">
    <property type="component" value="Chromosome"/>
</dbReference>
<dbReference type="InterPro" id="IPR000531">
    <property type="entry name" value="Beta-barrel_TonB"/>
</dbReference>
<evidence type="ECO:0000256" key="13">
    <source>
        <dbReference type="SAM" id="Coils"/>
    </source>
</evidence>
<comment type="subcellular location">
    <subcellularLocation>
        <location evidence="1 11">Cell outer membrane</location>
        <topology evidence="1 11">Multi-pass membrane protein</topology>
    </subcellularLocation>
</comment>
<feature type="chain" id="PRO_5024965374" evidence="14">
    <location>
        <begin position="31"/>
        <end position="775"/>
    </location>
</feature>
<keyword evidence="4" id="KW-0410">Iron transport</keyword>
<dbReference type="PANTHER" id="PTHR32552:SF81">
    <property type="entry name" value="TONB-DEPENDENT OUTER MEMBRANE RECEPTOR"/>
    <property type="match status" value="1"/>
</dbReference>
<dbReference type="GO" id="GO:0009279">
    <property type="term" value="C:cell outer membrane"/>
    <property type="evidence" value="ECO:0007669"/>
    <property type="project" value="UniProtKB-SubCell"/>
</dbReference>
<name>A0A5P9NNS0_9GAMM</name>
<organism evidence="17 18">
    <name type="scientific">Halioglobus maricola</name>
    <dbReference type="NCBI Taxonomy" id="2601894"/>
    <lineage>
        <taxon>Bacteria</taxon>
        <taxon>Pseudomonadati</taxon>
        <taxon>Pseudomonadota</taxon>
        <taxon>Gammaproteobacteria</taxon>
        <taxon>Cellvibrionales</taxon>
        <taxon>Halieaceae</taxon>
        <taxon>Halioglobus</taxon>
    </lineage>
</organism>
<evidence type="ECO:0000313" key="18">
    <source>
        <dbReference type="Proteomes" id="UP000326287"/>
    </source>
</evidence>
<keyword evidence="5 11" id="KW-0812">Transmembrane</keyword>
<protein>
    <submittedName>
        <fullName evidence="17">TonB-dependent receptor</fullName>
    </submittedName>
</protein>
<keyword evidence="6" id="KW-0408">Iron</keyword>
<dbReference type="PROSITE" id="PS52016">
    <property type="entry name" value="TONB_DEPENDENT_REC_3"/>
    <property type="match status" value="1"/>
</dbReference>
<evidence type="ECO:0000256" key="6">
    <source>
        <dbReference type="ARBA" id="ARBA00023004"/>
    </source>
</evidence>
<proteinExistence type="inferred from homology"/>
<evidence type="ECO:0000313" key="17">
    <source>
        <dbReference type="EMBL" id="QFU77461.1"/>
    </source>
</evidence>
<keyword evidence="13" id="KW-0175">Coiled coil</keyword>
<evidence type="ECO:0000256" key="2">
    <source>
        <dbReference type="ARBA" id="ARBA00022448"/>
    </source>
</evidence>
<evidence type="ECO:0000256" key="4">
    <source>
        <dbReference type="ARBA" id="ARBA00022496"/>
    </source>
</evidence>
<keyword evidence="10 11" id="KW-0998">Cell outer membrane</keyword>
<dbReference type="PANTHER" id="PTHR32552">
    <property type="entry name" value="FERRICHROME IRON RECEPTOR-RELATED"/>
    <property type="match status" value="1"/>
</dbReference>
<keyword evidence="8 12" id="KW-0798">TonB box</keyword>
<dbReference type="GO" id="GO:0006826">
    <property type="term" value="P:iron ion transport"/>
    <property type="evidence" value="ECO:0007669"/>
    <property type="project" value="UniProtKB-KW"/>
</dbReference>
<dbReference type="AlphaFoldDB" id="A0A5P9NNS0"/>
<dbReference type="InterPro" id="IPR012910">
    <property type="entry name" value="Plug_dom"/>
</dbReference>
<keyword evidence="9 11" id="KW-0472">Membrane</keyword>
<feature type="domain" description="TonB-dependent receptor-like beta-barrel" evidence="15">
    <location>
        <begin position="290"/>
        <end position="733"/>
    </location>
</feature>
<dbReference type="RefSeq" id="WP_153240607.1">
    <property type="nucleotide sequence ID" value="NZ_CP036422.1"/>
</dbReference>
<evidence type="ECO:0000256" key="12">
    <source>
        <dbReference type="RuleBase" id="RU003357"/>
    </source>
</evidence>
<dbReference type="Gene3D" id="2.40.170.20">
    <property type="entry name" value="TonB-dependent receptor, beta-barrel domain"/>
    <property type="match status" value="1"/>
</dbReference>
<dbReference type="Pfam" id="PF00593">
    <property type="entry name" value="TonB_dep_Rec_b-barrel"/>
    <property type="match status" value="1"/>
</dbReference>
<evidence type="ECO:0000256" key="3">
    <source>
        <dbReference type="ARBA" id="ARBA00022452"/>
    </source>
</evidence>
<keyword evidence="18" id="KW-1185">Reference proteome</keyword>
<feature type="domain" description="TonB-dependent receptor plug" evidence="16">
    <location>
        <begin position="46"/>
        <end position="151"/>
    </location>
</feature>
<dbReference type="EMBL" id="CP036422">
    <property type="protein sequence ID" value="QFU77461.1"/>
    <property type="molecule type" value="Genomic_DNA"/>
</dbReference>
<evidence type="ECO:0000256" key="11">
    <source>
        <dbReference type="PROSITE-ProRule" id="PRU01360"/>
    </source>
</evidence>
<keyword evidence="3 11" id="KW-1134">Transmembrane beta strand</keyword>
<dbReference type="InterPro" id="IPR036942">
    <property type="entry name" value="Beta-barrel_TonB_sf"/>
</dbReference>
<keyword evidence="17" id="KW-0675">Receptor</keyword>
<evidence type="ECO:0000256" key="5">
    <source>
        <dbReference type="ARBA" id="ARBA00022692"/>
    </source>
</evidence>
<gene>
    <name evidence="17" type="ORF">EY643_18290</name>
</gene>